<accession>A0A1J4NNN9</accession>
<name>A0A1J4NNN9_9ACTN</name>
<keyword evidence="2" id="KW-1185">Reference proteome</keyword>
<dbReference type="Proteomes" id="UP000034196">
    <property type="component" value="Unassembled WGS sequence"/>
</dbReference>
<reference evidence="1" key="1">
    <citation type="submission" date="2016-10" db="EMBL/GenBank/DDBJ databases">
        <title>Genome sequence of Streptomyces mangrovisoli MUSC 149.</title>
        <authorList>
            <person name="Lee L.-H."/>
            <person name="Ser H.-L."/>
        </authorList>
    </citation>
    <scope>NUCLEOTIDE SEQUENCE [LARGE SCALE GENOMIC DNA]</scope>
    <source>
        <strain evidence="1">MUSC 149</strain>
    </source>
</reference>
<gene>
    <name evidence="1" type="ORF">WN71_031735</name>
</gene>
<dbReference type="EMBL" id="LAVA02000090">
    <property type="protein sequence ID" value="OIJ63967.1"/>
    <property type="molecule type" value="Genomic_DNA"/>
</dbReference>
<evidence type="ECO:0000313" key="2">
    <source>
        <dbReference type="Proteomes" id="UP000034196"/>
    </source>
</evidence>
<sequence>MEQEAGADLRAPLAAVTDTRAERRAAVPDASAERKAAAEAWRIPLSTVPESASATVSARVALPGPVRRRVTAHGTG</sequence>
<protein>
    <submittedName>
        <fullName evidence="1">Uncharacterized protein</fullName>
    </submittedName>
</protein>
<comment type="caution">
    <text evidence="1">The sequence shown here is derived from an EMBL/GenBank/DDBJ whole genome shotgun (WGS) entry which is preliminary data.</text>
</comment>
<proteinExistence type="predicted"/>
<evidence type="ECO:0000313" key="1">
    <source>
        <dbReference type="EMBL" id="OIJ63967.1"/>
    </source>
</evidence>
<organism evidence="1 2">
    <name type="scientific">Streptomyces mangrovisoli</name>
    <dbReference type="NCBI Taxonomy" id="1428628"/>
    <lineage>
        <taxon>Bacteria</taxon>
        <taxon>Bacillati</taxon>
        <taxon>Actinomycetota</taxon>
        <taxon>Actinomycetes</taxon>
        <taxon>Kitasatosporales</taxon>
        <taxon>Streptomycetaceae</taxon>
        <taxon>Streptomyces</taxon>
    </lineage>
</organism>
<dbReference type="AlphaFoldDB" id="A0A1J4NNN9"/>
<dbReference type="STRING" id="1428628.WN71_031735"/>